<gene>
    <name evidence="8" type="ORF">LEP1GSC060_1764</name>
</gene>
<keyword evidence="6" id="KW-1133">Transmembrane helix</keyword>
<protein>
    <recommendedName>
        <fullName evidence="2">peptidylprolyl isomerase</fullName>
        <ecNumber evidence="2">5.2.1.8</ecNumber>
    </recommendedName>
</protein>
<keyword evidence="5" id="KW-0413">Isomerase</keyword>
<dbReference type="InterPro" id="IPR046357">
    <property type="entry name" value="PPIase_dom_sf"/>
</dbReference>
<accession>N1WCQ4</accession>
<dbReference type="EC" id="5.2.1.8" evidence="2"/>
<dbReference type="OrthoDB" id="330080at2"/>
<dbReference type="AlphaFoldDB" id="N1WCQ4"/>
<sequence>MFTWKAGSLEPKYFLGAGAFFGFLLALVGLLFPEKEIFLSDTIAEVNGTYISKDEYFRVLSGYASDSKNPITEEVRAGILERLIEEELLVQRGLELGFAQRDRSIRGSIVRTVIQSVLSENVSEKPNVAELRTYFLSNREKFLKTSRYKIVVYEQSNEESARQISKQLKETGKTEAPNVSDIPNSLLPLRKLLDYLGPDLVGALKDLKSGEVSDPIRFGEKFLIVKVLARQPGQIPDFDSVREEVEASFLQENGDRALREYLDRLKTKSKIERNLPISEEGRG</sequence>
<keyword evidence="6" id="KW-0812">Transmembrane</keyword>
<comment type="caution">
    <text evidence="8">The sequence shown here is derived from an EMBL/GenBank/DDBJ whole genome shotgun (WGS) entry which is preliminary data.</text>
</comment>
<evidence type="ECO:0000256" key="2">
    <source>
        <dbReference type="ARBA" id="ARBA00013194"/>
    </source>
</evidence>
<dbReference type="STRING" id="1218598.LEP1GSC060_1764"/>
<dbReference type="PANTHER" id="PTHR47245">
    <property type="entry name" value="PEPTIDYLPROLYL ISOMERASE"/>
    <property type="match status" value="1"/>
</dbReference>
<dbReference type="Proteomes" id="UP000012313">
    <property type="component" value="Unassembled WGS sequence"/>
</dbReference>
<dbReference type="GO" id="GO:0003755">
    <property type="term" value="F:peptidyl-prolyl cis-trans isomerase activity"/>
    <property type="evidence" value="ECO:0007669"/>
    <property type="project" value="UniProtKB-KW"/>
</dbReference>
<dbReference type="RefSeq" id="WP_003000900.1">
    <property type="nucleotide sequence ID" value="NZ_AOHC02000026.1"/>
</dbReference>
<evidence type="ECO:0000313" key="8">
    <source>
        <dbReference type="EMBL" id="EMY78021.1"/>
    </source>
</evidence>
<reference evidence="8" key="1">
    <citation type="submission" date="2013-03" db="EMBL/GenBank/DDBJ databases">
        <authorList>
            <person name="Harkins D.M."/>
            <person name="Durkin A.S."/>
            <person name="Brinkac L.M."/>
            <person name="Haft D.H."/>
            <person name="Selengut J.D."/>
            <person name="Sanka R."/>
            <person name="DePew J."/>
            <person name="Purushe J."/>
            <person name="Hartskeerl R.A."/>
            <person name="Ahmed A."/>
            <person name="van der Linden H."/>
            <person name="Goris M.G.A."/>
            <person name="Vinetz J.M."/>
            <person name="Sutton G.G."/>
            <person name="Nierman W.C."/>
            <person name="Fouts D.E."/>
        </authorList>
    </citation>
    <scope>NUCLEOTIDE SEQUENCE [LARGE SCALE GENOMIC DNA]</scope>
    <source>
        <strain evidence="8">ICFT</strain>
    </source>
</reference>
<evidence type="ECO:0000256" key="6">
    <source>
        <dbReference type="SAM" id="Phobius"/>
    </source>
</evidence>
<evidence type="ECO:0000313" key="9">
    <source>
        <dbReference type="Proteomes" id="UP000012313"/>
    </source>
</evidence>
<evidence type="ECO:0000256" key="3">
    <source>
        <dbReference type="ARBA" id="ARBA00022729"/>
    </source>
</evidence>
<dbReference type="Pfam" id="PF13145">
    <property type="entry name" value="Rotamase_2"/>
    <property type="match status" value="1"/>
</dbReference>
<evidence type="ECO:0000259" key="7">
    <source>
        <dbReference type="Pfam" id="PF13145"/>
    </source>
</evidence>
<dbReference type="InterPro" id="IPR027304">
    <property type="entry name" value="Trigger_fact/SurA_dom_sf"/>
</dbReference>
<dbReference type="SUPFAM" id="SSF109998">
    <property type="entry name" value="Triger factor/SurA peptide-binding domain-like"/>
    <property type="match status" value="1"/>
</dbReference>
<evidence type="ECO:0000256" key="5">
    <source>
        <dbReference type="ARBA" id="ARBA00023235"/>
    </source>
</evidence>
<dbReference type="EMBL" id="AOHC02000026">
    <property type="protein sequence ID" value="EMY78021.1"/>
    <property type="molecule type" value="Genomic_DNA"/>
</dbReference>
<evidence type="ECO:0000256" key="1">
    <source>
        <dbReference type="ARBA" id="ARBA00000971"/>
    </source>
</evidence>
<dbReference type="InterPro" id="IPR050245">
    <property type="entry name" value="PrsA_foldase"/>
</dbReference>
<organism evidence="8 9">
    <name type="scientific">Leptospira weilii serovar Ranarum str. ICFT</name>
    <dbReference type="NCBI Taxonomy" id="1218598"/>
    <lineage>
        <taxon>Bacteria</taxon>
        <taxon>Pseudomonadati</taxon>
        <taxon>Spirochaetota</taxon>
        <taxon>Spirochaetia</taxon>
        <taxon>Leptospirales</taxon>
        <taxon>Leptospiraceae</taxon>
        <taxon>Leptospira</taxon>
    </lineage>
</organism>
<keyword evidence="3" id="KW-0732">Signal</keyword>
<keyword evidence="9" id="KW-1185">Reference proteome</keyword>
<feature type="domain" description="PpiC" evidence="7">
    <location>
        <begin position="127"/>
        <end position="243"/>
    </location>
</feature>
<dbReference type="InterPro" id="IPR000297">
    <property type="entry name" value="PPIase_PpiC"/>
</dbReference>
<name>N1WCQ4_9LEPT</name>
<proteinExistence type="predicted"/>
<evidence type="ECO:0000256" key="4">
    <source>
        <dbReference type="ARBA" id="ARBA00023110"/>
    </source>
</evidence>
<dbReference type="Gene3D" id="1.10.8.1040">
    <property type="match status" value="1"/>
</dbReference>
<dbReference type="PANTHER" id="PTHR47245:SF1">
    <property type="entry name" value="FOLDASE PROTEIN PRSA"/>
    <property type="match status" value="1"/>
</dbReference>
<keyword evidence="4" id="KW-0697">Rotamase</keyword>
<dbReference type="Gene3D" id="3.10.50.40">
    <property type="match status" value="1"/>
</dbReference>
<keyword evidence="6" id="KW-0472">Membrane</keyword>
<feature type="transmembrane region" description="Helical" evidence="6">
    <location>
        <begin position="13"/>
        <end position="32"/>
    </location>
</feature>
<comment type="catalytic activity">
    <reaction evidence="1">
        <text>[protein]-peptidylproline (omega=180) = [protein]-peptidylproline (omega=0)</text>
        <dbReference type="Rhea" id="RHEA:16237"/>
        <dbReference type="Rhea" id="RHEA-COMP:10747"/>
        <dbReference type="Rhea" id="RHEA-COMP:10748"/>
        <dbReference type="ChEBI" id="CHEBI:83833"/>
        <dbReference type="ChEBI" id="CHEBI:83834"/>
        <dbReference type="EC" id="5.2.1.8"/>
    </reaction>
</comment>